<comment type="caution">
    <text evidence="1">The sequence shown here is derived from an EMBL/GenBank/DDBJ whole genome shotgun (WGS) entry which is preliminary data.</text>
</comment>
<dbReference type="AlphaFoldDB" id="A0A5B0MRE5"/>
<organism evidence="1 2">
    <name type="scientific">Puccinia graminis f. sp. tritici</name>
    <dbReference type="NCBI Taxonomy" id="56615"/>
    <lineage>
        <taxon>Eukaryota</taxon>
        <taxon>Fungi</taxon>
        <taxon>Dikarya</taxon>
        <taxon>Basidiomycota</taxon>
        <taxon>Pucciniomycotina</taxon>
        <taxon>Pucciniomycetes</taxon>
        <taxon>Pucciniales</taxon>
        <taxon>Pucciniaceae</taxon>
        <taxon>Puccinia</taxon>
    </lineage>
</organism>
<dbReference type="EMBL" id="VDEP01000445">
    <property type="protein sequence ID" value="KAA1079003.1"/>
    <property type="molecule type" value="Genomic_DNA"/>
</dbReference>
<gene>
    <name evidence="1" type="ORF">PGTUg99_020131</name>
</gene>
<sequence length="88" mass="9446">MVGLMIVISINPDAIQQSPSKCQCKFPTTREHPTGGLLGSPSLGIGKSQEQVEGQSVLGNRIWERGGQGRGRWCVLQGELADQGVQRS</sequence>
<evidence type="ECO:0000313" key="1">
    <source>
        <dbReference type="EMBL" id="KAA1079003.1"/>
    </source>
</evidence>
<dbReference type="Proteomes" id="UP000325313">
    <property type="component" value="Unassembled WGS sequence"/>
</dbReference>
<reference evidence="1 2" key="1">
    <citation type="submission" date="2019-05" db="EMBL/GenBank/DDBJ databases">
        <title>Emergence of the Ug99 lineage of the wheat stem rust pathogen through somatic hybridization.</title>
        <authorList>
            <person name="Li F."/>
            <person name="Upadhyaya N.M."/>
            <person name="Sperschneider J."/>
            <person name="Matny O."/>
            <person name="Nguyen-Phuc H."/>
            <person name="Mago R."/>
            <person name="Raley C."/>
            <person name="Miller M.E."/>
            <person name="Silverstein K.A.T."/>
            <person name="Henningsen E."/>
            <person name="Hirsch C.D."/>
            <person name="Visser B."/>
            <person name="Pretorius Z.A."/>
            <person name="Steffenson B.J."/>
            <person name="Schwessinger B."/>
            <person name="Dodds P.N."/>
            <person name="Figueroa M."/>
        </authorList>
    </citation>
    <scope>NUCLEOTIDE SEQUENCE [LARGE SCALE GENOMIC DNA]</scope>
    <source>
        <strain evidence="1 2">Ug99</strain>
    </source>
</reference>
<protein>
    <submittedName>
        <fullName evidence="1">Uncharacterized protein</fullName>
    </submittedName>
</protein>
<name>A0A5B0MRE5_PUCGR</name>
<evidence type="ECO:0000313" key="2">
    <source>
        <dbReference type="Proteomes" id="UP000325313"/>
    </source>
</evidence>
<accession>A0A5B0MRE5</accession>
<proteinExistence type="predicted"/>